<dbReference type="EMBL" id="MU250539">
    <property type="protein sequence ID" value="KAG7444651.1"/>
    <property type="molecule type" value="Genomic_DNA"/>
</dbReference>
<dbReference type="SUPFAM" id="SSF81383">
    <property type="entry name" value="F-box domain"/>
    <property type="match status" value="1"/>
</dbReference>
<dbReference type="Pfam" id="PF00646">
    <property type="entry name" value="F-box"/>
    <property type="match status" value="1"/>
</dbReference>
<reference evidence="3" key="1">
    <citation type="submission" date="2020-11" db="EMBL/GenBank/DDBJ databases">
        <title>Adaptations for nitrogen fixation in a non-lichenized fungal sporocarp promotes dispersal by wood-feeding termites.</title>
        <authorList>
            <consortium name="DOE Joint Genome Institute"/>
            <person name="Koch R.A."/>
            <person name="Yoon G."/>
            <person name="Arayal U."/>
            <person name="Lail K."/>
            <person name="Amirebrahimi M."/>
            <person name="Labutti K."/>
            <person name="Lipzen A."/>
            <person name="Riley R."/>
            <person name="Barry K."/>
            <person name="Henrissat B."/>
            <person name="Grigoriev I.V."/>
            <person name="Herr J.R."/>
            <person name="Aime M.C."/>
        </authorList>
    </citation>
    <scope>NUCLEOTIDE SEQUENCE</scope>
    <source>
        <strain evidence="3">MCA 3950</strain>
    </source>
</reference>
<dbReference type="InterPro" id="IPR001810">
    <property type="entry name" value="F-box_dom"/>
</dbReference>
<dbReference type="PROSITE" id="PS50181">
    <property type="entry name" value="FBOX"/>
    <property type="match status" value="1"/>
</dbReference>
<dbReference type="InterPro" id="IPR036047">
    <property type="entry name" value="F-box-like_dom_sf"/>
</dbReference>
<evidence type="ECO:0000313" key="4">
    <source>
        <dbReference type="Proteomes" id="UP000812287"/>
    </source>
</evidence>
<dbReference type="GeneID" id="66112809"/>
<feature type="domain" description="F-box" evidence="2">
    <location>
        <begin position="44"/>
        <end position="92"/>
    </location>
</feature>
<proteinExistence type="predicted"/>
<evidence type="ECO:0000256" key="1">
    <source>
        <dbReference type="SAM" id="MobiDB-lite"/>
    </source>
</evidence>
<dbReference type="Proteomes" id="UP000812287">
    <property type="component" value="Unassembled WGS sequence"/>
</dbReference>
<dbReference type="OrthoDB" id="2986625at2759"/>
<feature type="region of interest" description="Disordered" evidence="1">
    <location>
        <begin position="1"/>
        <end position="29"/>
    </location>
</feature>
<evidence type="ECO:0000313" key="3">
    <source>
        <dbReference type="EMBL" id="KAG7444651.1"/>
    </source>
</evidence>
<accession>A0A9P8AR97</accession>
<gene>
    <name evidence="3" type="ORF">BT62DRAFT_995171</name>
</gene>
<dbReference type="Gene3D" id="3.80.10.10">
    <property type="entry name" value="Ribonuclease Inhibitor"/>
    <property type="match status" value="1"/>
</dbReference>
<dbReference type="InterPro" id="IPR032675">
    <property type="entry name" value="LRR_dom_sf"/>
</dbReference>
<comment type="caution">
    <text evidence="3">The sequence shown here is derived from an EMBL/GenBank/DDBJ whole genome shotgun (WGS) entry which is preliminary data.</text>
</comment>
<protein>
    <recommendedName>
        <fullName evidence="2">F-box domain-containing protein</fullName>
    </recommendedName>
</protein>
<evidence type="ECO:0000259" key="2">
    <source>
        <dbReference type="PROSITE" id="PS50181"/>
    </source>
</evidence>
<keyword evidence="4" id="KW-1185">Reference proteome</keyword>
<dbReference type="SUPFAM" id="SSF52047">
    <property type="entry name" value="RNI-like"/>
    <property type="match status" value="1"/>
</dbReference>
<dbReference type="AlphaFoldDB" id="A0A9P8AR97"/>
<sequence length="518" mass="58360">MSNGTMRSRNAVRLTRDSRTPAASGQQEHTTPGQIRFFLPDRQCFMLLQLPAELLLQISALLSHDTQKNLRLVCKPLHDVTTEFVFATFRINFSNDAKMLDWNMLNELAMRSTDMWRYVKVLRLTHPSPLVFPFADHNAWRNSTKDIIRGLSKAIVSLENVTTVYWTSVKDIDNTIVEALILSISRLPSLQKFTIYMTSRMLTPVPRFQLKNLTFMDISLCRPPWDDFIRDSLPSILENSPNLSFLSLADGTNGPMGSLGSLFQNLHRPLRLESLVIHNLSVPPLSILHPHFQSLTSLVLSSTGNLPPGFWFGIQANNVHLRSLNIDDVDAALLDYLLSYTDVEAIRLKVPGDNAVYDELGIKFYSQVLPHHSATLDSLSILPTFEGTWSLQDSTMLPVLQCRRLVSLSMSVRLSDISDLTEPSIVSDLLHSIKSLHNLSSLYLAPSFSLHAPLSFPEKRWKASIMLGQVIEAVNTIPNQDPYLALEIFVQPFGGSYRAYWDTESGFSSFLCSHSCPQ</sequence>
<name>A0A9P8AR97_9AGAR</name>
<organism evidence="3 4">
    <name type="scientific">Guyanagaster necrorhizus</name>
    <dbReference type="NCBI Taxonomy" id="856835"/>
    <lineage>
        <taxon>Eukaryota</taxon>
        <taxon>Fungi</taxon>
        <taxon>Dikarya</taxon>
        <taxon>Basidiomycota</taxon>
        <taxon>Agaricomycotina</taxon>
        <taxon>Agaricomycetes</taxon>
        <taxon>Agaricomycetidae</taxon>
        <taxon>Agaricales</taxon>
        <taxon>Marasmiineae</taxon>
        <taxon>Physalacriaceae</taxon>
        <taxon>Guyanagaster</taxon>
    </lineage>
</organism>
<dbReference type="RefSeq" id="XP_043038151.1">
    <property type="nucleotide sequence ID" value="XM_043190512.1"/>
</dbReference>